<dbReference type="SUPFAM" id="SSF52794">
    <property type="entry name" value="PTS system IIB component-like"/>
    <property type="match status" value="1"/>
</dbReference>
<dbReference type="GO" id="GO:0090563">
    <property type="term" value="F:protein-phosphocysteine-sugar phosphotransferase activity"/>
    <property type="evidence" value="ECO:0007669"/>
    <property type="project" value="TreeGrafter"/>
</dbReference>
<organism evidence="8 9">
    <name type="scientific">Klenkia marina</name>
    <dbReference type="NCBI Taxonomy" id="1960309"/>
    <lineage>
        <taxon>Bacteria</taxon>
        <taxon>Bacillati</taxon>
        <taxon>Actinomycetota</taxon>
        <taxon>Actinomycetes</taxon>
        <taxon>Geodermatophilales</taxon>
        <taxon>Geodermatophilaceae</taxon>
        <taxon>Klenkia</taxon>
    </lineage>
</organism>
<dbReference type="InterPro" id="IPR003501">
    <property type="entry name" value="PTS_EIIB_2/3"/>
</dbReference>
<dbReference type="Pfam" id="PF02302">
    <property type="entry name" value="PTS_IIB"/>
    <property type="match status" value="1"/>
</dbReference>
<accession>A0A1G4XDG7</accession>
<dbReference type="PANTHER" id="PTHR30181">
    <property type="entry name" value="MANNITOL PERMEASE IIC COMPONENT"/>
    <property type="match status" value="1"/>
</dbReference>
<keyword evidence="5" id="KW-0808">Transferase</keyword>
<dbReference type="InterPro" id="IPR013011">
    <property type="entry name" value="PTS_EIIB_2"/>
</dbReference>
<dbReference type="RefSeq" id="WP_092799510.1">
    <property type="nucleotide sequence ID" value="NZ_FMUH01000001.1"/>
</dbReference>
<dbReference type="GO" id="GO:0005886">
    <property type="term" value="C:plasma membrane"/>
    <property type="evidence" value="ECO:0007669"/>
    <property type="project" value="TreeGrafter"/>
</dbReference>
<evidence type="ECO:0000259" key="7">
    <source>
        <dbReference type="PROSITE" id="PS51099"/>
    </source>
</evidence>
<keyword evidence="3" id="KW-0597">Phosphoprotein</keyword>
<evidence type="ECO:0000313" key="8">
    <source>
        <dbReference type="EMBL" id="SCX39201.1"/>
    </source>
</evidence>
<dbReference type="PROSITE" id="PS51099">
    <property type="entry name" value="PTS_EIIB_TYPE_2"/>
    <property type="match status" value="1"/>
</dbReference>
<keyword evidence="2" id="KW-0813">Transport</keyword>
<evidence type="ECO:0000256" key="6">
    <source>
        <dbReference type="ARBA" id="ARBA00022683"/>
    </source>
</evidence>
<evidence type="ECO:0000256" key="2">
    <source>
        <dbReference type="ARBA" id="ARBA00022448"/>
    </source>
</evidence>
<dbReference type="Gene3D" id="3.40.50.2300">
    <property type="match status" value="1"/>
</dbReference>
<dbReference type="Proteomes" id="UP000198981">
    <property type="component" value="Unassembled WGS sequence"/>
</dbReference>
<dbReference type="PANTHER" id="PTHR30181:SF2">
    <property type="entry name" value="PTS SYSTEM MANNITOL-SPECIFIC EIICBA COMPONENT"/>
    <property type="match status" value="1"/>
</dbReference>
<evidence type="ECO:0000256" key="3">
    <source>
        <dbReference type="ARBA" id="ARBA00022553"/>
    </source>
</evidence>
<sequence length="102" mass="10653">MPSIEGSQVRKLVIACDAGMGSSVLMANQLKKRLKDNGVVIEHSPIDAIPVDADVVLTHTKLADRTRAHAGDRPVVAFRDFVGDPAVDGVVAAIHGGTTIDG</sequence>
<protein>
    <submittedName>
        <fullName evidence="8">PTS system, mannitol-specific IIB component</fullName>
    </submittedName>
</protein>
<dbReference type="AlphaFoldDB" id="A0A1G4XDG7"/>
<name>A0A1G4XDG7_9ACTN</name>
<gene>
    <name evidence="8" type="ORF">SAMN03159343_0614</name>
</gene>
<keyword evidence="4" id="KW-0762">Sugar transport</keyword>
<dbReference type="GO" id="GO:0008982">
    <property type="term" value="F:protein-N(PI)-phosphohistidine-sugar phosphotransferase activity"/>
    <property type="evidence" value="ECO:0007669"/>
    <property type="project" value="InterPro"/>
</dbReference>
<dbReference type="GO" id="GO:0009401">
    <property type="term" value="P:phosphoenolpyruvate-dependent sugar phosphotransferase system"/>
    <property type="evidence" value="ECO:0007669"/>
    <property type="project" value="UniProtKB-KW"/>
</dbReference>
<proteinExistence type="predicted"/>
<dbReference type="STRING" id="1960309.SAMN03159343_0614"/>
<evidence type="ECO:0000256" key="4">
    <source>
        <dbReference type="ARBA" id="ARBA00022597"/>
    </source>
</evidence>
<comment type="function">
    <text evidence="1">The phosphoenolpyruvate-dependent sugar phosphotransferase system (sugar PTS), a major carbohydrate active transport system, catalyzes the phosphorylation of incoming sugar substrates concomitantly with their translocation across the cell membrane. The enzyme II CmtAB PTS system is involved in D-mannitol transport.</text>
</comment>
<dbReference type="InterPro" id="IPR036095">
    <property type="entry name" value="PTS_EIIB-like_sf"/>
</dbReference>
<evidence type="ECO:0000256" key="1">
    <source>
        <dbReference type="ARBA" id="ARBA00002434"/>
    </source>
</evidence>
<dbReference type="OrthoDB" id="3294960at2"/>
<reference evidence="9" key="1">
    <citation type="submission" date="2016-10" db="EMBL/GenBank/DDBJ databases">
        <authorList>
            <person name="Varghese N."/>
            <person name="Submissions S."/>
        </authorList>
    </citation>
    <scope>NUCLEOTIDE SEQUENCE [LARGE SCALE GENOMIC DNA]</scope>
    <source>
        <strain evidence="9">DSM 45722</strain>
    </source>
</reference>
<dbReference type="InterPro" id="IPR050893">
    <property type="entry name" value="Sugar_PTS"/>
</dbReference>
<evidence type="ECO:0000313" key="9">
    <source>
        <dbReference type="Proteomes" id="UP000198981"/>
    </source>
</evidence>
<evidence type="ECO:0000256" key="5">
    <source>
        <dbReference type="ARBA" id="ARBA00022679"/>
    </source>
</evidence>
<keyword evidence="6" id="KW-0598">Phosphotransferase system</keyword>
<dbReference type="EMBL" id="FMUH01000001">
    <property type="protein sequence ID" value="SCX39201.1"/>
    <property type="molecule type" value="Genomic_DNA"/>
</dbReference>
<feature type="domain" description="PTS EIIB type-2" evidence="7">
    <location>
        <begin position="10"/>
        <end position="99"/>
    </location>
</feature>
<keyword evidence="9" id="KW-1185">Reference proteome</keyword>